<dbReference type="PRINTS" id="PR00377">
    <property type="entry name" value="IMPHPHTASES"/>
</dbReference>
<dbReference type="Gene3D" id="3.40.190.80">
    <property type="match status" value="1"/>
</dbReference>
<evidence type="ECO:0000313" key="2">
    <source>
        <dbReference type="Proteomes" id="UP000437736"/>
    </source>
</evidence>
<gene>
    <name evidence="1" type="ORF">GHK86_19050</name>
</gene>
<keyword evidence="2" id="KW-1185">Reference proteome</keyword>
<dbReference type="Pfam" id="PF00459">
    <property type="entry name" value="Inositol_P"/>
    <property type="match status" value="1"/>
</dbReference>
<feature type="non-terminal residue" evidence="1">
    <location>
        <position position="1"/>
    </location>
</feature>
<accession>A0ABW9QZZ5</accession>
<comment type="caution">
    <text evidence="1">The sequence shown here is derived from an EMBL/GenBank/DDBJ whole genome shotgun (WGS) entry which is preliminary data.</text>
</comment>
<evidence type="ECO:0000313" key="1">
    <source>
        <dbReference type="EMBL" id="MST34812.1"/>
    </source>
</evidence>
<sequence>AWAAPGGPGGVLHGERRRLQVSGVAELADAHLSGCGSDGWEQIGRPVAARELARRCWRERSFGDFWSHMLVAEGACDIGVDPIVSLWDVAALVPIVEEAGGRLTDLSGVARADGGSAVSTNGRLHDQVLAVVGDAATGKGP</sequence>
<dbReference type="EMBL" id="WJHE01001229">
    <property type="protein sequence ID" value="MST34812.1"/>
    <property type="molecule type" value="Genomic_DNA"/>
</dbReference>
<protein>
    <submittedName>
        <fullName evidence="1">Histidinol phosphatase</fullName>
    </submittedName>
</protein>
<organism evidence="1 2">
    <name type="scientific">Acidiferrimicrobium australe</name>
    <dbReference type="NCBI Taxonomy" id="2664430"/>
    <lineage>
        <taxon>Bacteria</taxon>
        <taxon>Bacillati</taxon>
        <taxon>Actinomycetota</taxon>
        <taxon>Acidimicrobiia</taxon>
        <taxon>Acidimicrobiales</taxon>
        <taxon>Acidimicrobiaceae</taxon>
        <taxon>Acidiferrimicrobium</taxon>
    </lineage>
</organism>
<dbReference type="InterPro" id="IPR000760">
    <property type="entry name" value="Inositol_monophosphatase-like"/>
</dbReference>
<proteinExistence type="predicted"/>
<dbReference type="Proteomes" id="UP000437736">
    <property type="component" value="Unassembled WGS sequence"/>
</dbReference>
<dbReference type="SUPFAM" id="SSF56655">
    <property type="entry name" value="Carbohydrate phosphatase"/>
    <property type="match status" value="1"/>
</dbReference>
<name>A0ABW9QZZ5_9ACTN</name>
<reference evidence="1 2" key="1">
    <citation type="submission" date="2019-11" db="EMBL/GenBank/DDBJ databases">
        <title>Acidiferrimicrobium australis gen. nov., sp. nov., an acidophilic and obligately heterotrophic, member of the Actinobacteria that catalyses dissimilatory oxido- reduction of iron isolated from metal-rich acidic water in Chile.</title>
        <authorList>
            <person name="Gonzalez D."/>
            <person name="Huber K."/>
            <person name="Hedrich S."/>
            <person name="Rojas-Villalobos C."/>
            <person name="Quatrini R."/>
            <person name="Dinamarca M.A."/>
            <person name="Schwarz A."/>
            <person name="Canales C."/>
            <person name="Nancucheo I."/>
        </authorList>
    </citation>
    <scope>NUCLEOTIDE SEQUENCE [LARGE SCALE GENOMIC DNA]</scope>
    <source>
        <strain evidence="1 2">USS-CCA1</strain>
    </source>
</reference>